<organism evidence="2 3">
    <name type="scientific">Phlyctema vagabunda</name>
    <dbReference type="NCBI Taxonomy" id="108571"/>
    <lineage>
        <taxon>Eukaryota</taxon>
        <taxon>Fungi</taxon>
        <taxon>Dikarya</taxon>
        <taxon>Ascomycota</taxon>
        <taxon>Pezizomycotina</taxon>
        <taxon>Leotiomycetes</taxon>
        <taxon>Helotiales</taxon>
        <taxon>Dermateaceae</taxon>
        <taxon>Phlyctema</taxon>
    </lineage>
</organism>
<evidence type="ECO:0000313" key="3">
    <source>
        <dbReference type="Proteomes" id="UP001629113"/>
    </source>
</evidence>
<reference evidence="2 3" key="1">
    <citation type="submission" date="2024-06" db="EMBL/GenBank/DDBJ databases">
        <title>Complete genome of Phlyctema vagabunda strain 19-DSS-EL-015.</title>
        <authorList>
            <person name="Fiorenzani C."/>
        </authorList>
    </citation>
    <scope>NUCLEOTIDE SEQUENCE [LARGE SCALE GENOMIC DNA]</scope>
    <source>
        <strain evidence="2 3">19-DSS-EL-015</strain>
    </source>
</reference>
<evidence type="ECO:0000256" key="1">
    <source>
        <dbReference type="SAM" id="MobiDB-lite"/>
    </source>
</evidence>
<feature type="compositionally biased region" description="Basic and acidic residues" evidence="1">
    <location>
        <begin position="53"/>
        <end position="62"/>
    </location>
</feature>
<feature type="region of interest" description="Disordered" evidence="1">
    <location>
        <begin position="53"/>
        <end position="79"/>
    </location>
</feature>
<comment type="caution">
    <text evidence="2">The sequence shown here is derived from an EMBL/GenBank/DDBJ whole genome shotgun (WGS) entry which is preliminary data.</text>
</comment>
<proteinExistence type="predicted"/>
<evidence type="ECO:0000313" key="2">
    <source>
        <dbReference type="EMBL" id="KAL3419243.1"/>
    </source>
</evidence>
<feature type="compositionally biased region" description="Basic and acidic residues" evidence="1">
    <location>
        <begin position="154"/>
        <end position="164"/>
    </location>
</feature>
<dbReference type="EMBL" id="JBFCZG010000008">
    <property type="protein sequence ID" value="KAL3419243.1"/>
    <property type="molecule type" value="Genomic_DNA"/>
</dbReference>
<sequence length="294" mass="32807">MARRLTSPYQLALHTVLFTTPQSEKPLPTRNFQTVPSNPDDYGTVLPLTILTTDEKPPGDNIKHRRLRNRSPLDHPHHRHQLAVPRPQNVNICQRRHPANARHNGSTSLSKPQLLVQVSLPVSRSAEVAGENAGHGSGNSGGSGNGTNPPAVRLSREEAREAAKRDLATLEGKIPQAYHDGAAARETAATLCLTMATYRYMVDLKKDYDIPLHGHVVVRLSDKTLSDKFSTDRSERRRKERRYYHMIRNALPLVYRASMDDLELPDLANKALITALEFIEDVTTGKLALPVLYD</sequence>
<dbReference type="Proteomes" id="UP001629113">
    <property type="component" value="Unassembled WGS sequence"/>
</dbReference>
<accession>A0ABR4P7G6</accession>
<feature type="compositionally biased region" description="Gly residues" evidence="1">
    <location>
        <begin position="133"/>
        <end position="145"/>
    </location>
</feature>
<protein>
    <submittedName>
        <fullName evidence="2">Uncharacterized protein</fullName>
    </submittedName>
</protein>
<keyword evidence="3" id="KW-1185">Reference proteome</keyword>
<name>A0ABR4P7G6_9HELO</name>
<feature type="region of interest" description="Disordered" evidence="1">
    <location>
        <begin position="127"/>
        <end position="164"/>
    </location>
</feature>
<gene>
    <name evidence="2" type="ORF">PVAG01_09465</name>
</gene>